<comment type="caution">
    <text evidence="3">The sequence shown here is derived from an EMBL/GenBank/DDBJ whole genome shotgun (WGS) entry which is preliminary data.</text>
</comment>
<accession>A0ABP7APT3</accession>
<dbReference type="PANTHER" id="PTHR16222:SF24">
    <property type="entry name" value="ADP-RIBOSYLHYDROLASE ARH3"/>
    <property type="match status" value="1"/>
</dbReference>
<dbReference type="InterPro" id="IPR036705">
    <property type="entry name" value="Ribosyl_crysJ1_sf"/>
</dbReference>
<evidence type="ECO:0000256" key="2">
    <source>
        <dbReference type="ARBA" id="ARBA00022801"/>
    </source>
</evidence>
<organism evidence="3 4">
    <name type="scientific">Lentzea roselyniae</name>
    <dbReference type="NCBI Taxonomy" id="531940"/>
    <lineage>
        <taxon>Bacteria</taxon>
        <taxon>Bacillati</taxon>
        <taxon>Actinomycetota</taxon>
        <taxon>Actinomycetes</taxon>
        <taxon>Pseudonocardiales</taxon>
        <taxon>Pseudonocardiaceae</taxon>
        <taxon>Lentzea</taxon>
    </lineage>
</organism>
<keyword evidence="4" id="KW-1185">Reference proteome</keyword>
<gene>
    <name evidence="3" type="ORF">GCM10022267_24180</name>
</gene>
<evidence type="ECO:0000313" key="3">
    <source>
        <dbReference type="EMBL" id="GAA3636819.1"/>
    </source>
</evidence>
<dbReference type="Pfam" id="PF03747">
    <property type="entry name" value="ADP_ribosyl_GH"/>
    <property type="match status" value="1"/>
</dbReference>
<dbReference type="Proteomes" id="UP001500711">
    <property type="component" value="Unassembled WGS sequence"/>
</dbReference>
<reference evidence="4" key="1">
    <citation type="journal article" date="2019" name="Int. J. Syst. Evol. Microbiol.">
        <title>The Global Catalogue of Microorganisms (GCM) 10K type strain sequencing project: providing services to taxonomists for standard genome sequencing and annotation.</title>
        <authorList>
            <consortium name="The Broad Institute Genomics Platform"/>
            <consortium name="The Broad Institute Genome Sequencing Center for Infectious Disease"/>
            <person name="Wu L."/>
            <person name="Ma J."/>
        </authorList>
    </citation>
    <scope>NUCLEOTIDE SEQUENCE [LARGE SCALE GENOMIC DNA]</scope>
    <source>
        <strain evidence="4">JCM 17494</strain>
    </source>
</reference>
<keyword evidence="2" id="KW-0378">Hydrolase</keyword>
<dbReference type="Gene3D" id="1.10.4080.10">
    <property type="entry name" value="ADP-ribosylation/Crystallin J1"/>
    <property type="match status" value="1"/>
</dbReference>
<sequence length="60" mass="6307">MAPDFPTAVRVAVNHSGDSDSTGSICGNILGARDGVAVIPESWLAVLELRDVAERLALSW</sequence>
<proteinExistence type="inferred from homology"/>
<protein>
    <recommendedName>
        <fullName evidence="5">ADP-ribosylglycohydrolase</fullName>
    </recommendedName>
</protein>
<evidence type="ECO:0008006" key="5">
    <source>
        <dbReference type="Google" id="ProtNLM"/>
    </source>
</evidence>
<evidence type="ECO:0000313" key="4">
    <source>
        <dbReference type="Proteomes" id="UP001500711"/>
    </source>
</evidence>
<dbReference type="InterPro" id="IPR005502">
    <property type="entry name" value="Ribosyl_crysJ1"/>
</dbReference>
<dbReference type="SUPFAM" id="SSF101478">
    <property type="entry name" value="ADP-ribosylglycohydrolase"/>
    <property type="match status" value="1"/>
</dbReference>
<dbReference type="InterPro" id="IPR050792">
    <property type="entry name" value="ADP-ribosylglycohydrolase"/>
</dbReference>
<dbReference type="EMBL" id="BAABBE010000006">
    <property type="protein sequence ID" value="GAA3636819.1"/>
    <property type="molecule type" value="Genomic_DNA"/>
</dbReference>
<name>A0ABP7APT3_9PSEU</name>
<dbReference type="PANTHER" id="PTHR16222">
    <property type="entry name" value="ADP-RIBOSYLGLYCOHYDROLASE"/>
    <property type="match status" value="1"/>
</dbReference>
<evidence type="ECO:0000256" key="1">
    <source>
        <dbReference type="ARBA" id="ARBA00010702"/>
    </source>
</evidence>
<comment type="similarity">
    <text evidence="1">Belongs to the ADP-ribosylglycohydrolase family.</text>
</comment>